<dbReference type="SUPFAM" id="SSF52058">
    <property type="entry name" value="L domain-like"/>
    <property type="match status" value="1"/>
</dbReference>
<dbReference type="EMBL" id="CAJNRE010011939">
    <property type="protein sequence ID" value="CAF2105786.1"/>
    <property type="molecule type" value="Genomic_DNA"/>
</dbReference>
<dbReference type="Proteomes" id="UP000681967">
    <property type="component" value="Unassembled WGS sequence"/>
</dbReference>
<reference evidence="1" key="1">
    <citation type="submission" date="2021-02" db="EMBL/GenBank/DDBJ databases">
        <authorList>
            <person name="Nowell W R."/>
        </authorList>
    </citation>
    <scope>NUCLEOTIDE SEQUENCE</scope>
</reference>
<evidence type="ECO:0000313" key="6">
    <source>
        <dbReference type="EMBL" id="CAF4142532.1"/>
    </source>
</evidence>
<accession>A0A815EQB8</accession>
<dbReference type="AlphaFoldDB" id="A0A815EQB8"/>
<protein>
    <recommendedName>
        <fullName evidence="8">F-box domain-containing protein</fullName>
    </recommendedName>
</protein>
<dbReference type="EMBL" id="CAJOBJ010009614">
    <property type="protein sequence ID" value="CAF4142532.1"/>
    <property type="molecule type" value="Genomic_DNA"/>
</dbReference>
<proteinExistence type="predicted"/>
<name>A0A815EQB8_9BILA</name>
<evidence type="ECO:0000313" key="1">
    <source>
        <dbReference type="EMBL" id="CAF1313066.1"/>
    </source>
</evidence>
<dbReference type="EMBL" id="CAJOBH010009184">
    <property type="protein sequence ID" value="CAF4134336.1"/>
    <property type="molecule type" value="Genomic_DNA"/>
</dbReference>
<comment type="caution">
    <text evidence="1">The sequence shown here is derived from an EMBL/GenBank/DDBJ whole genome shotgun (WGS) entry which is preliminary data.</text>
</comment>
<evidence type="ECO:0000313" key="3">
    <source>
        <dbReference type="EMBL" id="CAF2105786.1"/>
    </source>
</evidence>
<dbReference type="Proteomes" id="UP000663834">
    <property type="component" value="Unassembled WGS sequence"/>
</dbReference>
<dbReference type="EMBL" id="CAJOBI010001347">
    <property type="protein sequence ID" value="CAF3876550.1"/>
    <property type="molecule type" value="Genomic_DNA"/>
</dbReference>
<dbReference type="OrthoDB" id="9987843at2759"/>
<dbReference type="EMBL" id="CAJNOV010013536">
    <property type="protein sequence ID" value="CAF1524695.1"/>
    <property type="molecule type" value="Genomic_DNA"/>
</dbReference>
<evidence type="ECO:0008006" key="8">
    <source>
        <dbReference type="Google" id="ProtNLM"/>
    </source>
</evidence>
<evidence type="ECO:0000313" key="2">
    <source>
        <dbReference type="EMBL" id="CAF1524695.1"/>
    </source>
</evidence>
<dbReference type="EMBL" id="CAJNOW010001303">
    <property type="protein sequence ID" value="CAF1313066.1"/>
    <property type="molecule type" value="Genomic_DNA"/>
</dbReference>
<gene>
    <name evidence="5" type="ORF">BYL167_LOCUS20704</name>
    <name evidence="2" type="ORF">CJN711_LOCUS28627</name>
    <name evidence="6" type="ORF">GIL414_LOCUS19089</name>
    <name evidence="1" type="ORF">KQP761_LOCUS5354</name>
    <name evidence="3" type="ORF">MBJ925_LOCUS23251</name>
    <name evidence="4" type="ORF">SMN809_LOCUS5383</name>
</gene>
<dbReference type="Proteomes" id="UP000663855">
    <property type="component" value="Unassembled WGS sequence"/>
</dbReference>
<dbReference type="Proteomes" id="UP000663824">
    <property type="component" value="Unassembled WGS sequence"/>
</dbReference>
<sequence>MPIESITCFEGLPNELIYEVFKCLDYFHVYKAFFNLNLRFHDLITNSSLPIEINISSMSKSEYQQYYSDIIETRTHRINSLCLSNIFVCGLVQSPIRILSTFCQLGRLIVDNIQSKYLENLLLQLMSLSSLTSLTIISLDDVNNTNLICRQIFRLPALTYCKLSMRNYRDHDVLIPSTTDSYSPLEHLIIDNDLDLSQIYSLLSYVPQLRRLSLQRPSVSWKPRANTSPPTLKHLTHVSLNLDRISFDRFEEIVKNLFSTIQVLYTSIEYNTDDAYKDSRKWEQLILYHMPNLRVFDIRDVRKATHTTDNNNLPILDNHTNQFTSSFWIKKQWFFALQHYKLGFGSRQIFYSTCPYRYE</sequence>
<evidence type="ECO:0000313" key="4">
    <source>
        <dbReference type="EMBL" id="CAF3876550.1"/>
    </source>
</evidence>
<dbReference type="Proteomes" id="UP000676336">
    <property type="component" value="Unassembled WGS sequence"/>
</dbReference>
<dbReference type="Gene3D" id="3.80.10.10">
    <property type="entry name" value="Ribonuclease Inhibitor"/>
    <property type="match status" value="1"/>
</dbReference>
<evidence type="ECO:0000313" key="5">
    <source>
        <dbReference type="EMBL" id="CAF4134336.1"/>
    </source>
</evidence>
<evidence type="ECO:0000313" key="7">
    <source>
        <dbReference type="Proteomes" id="UP000663834"/>
    </source>
</evidence>
<organism evidence="1 7">
    <name type="scientific">Rotaria magnacalcarata</name>
    <dbReference type="NCBI Taxonomy" id="392030"/>
    <lineage>
        <taxon>Eukaryota</taxon>
        <taxon>Metazoa</taxon>
        <taxon>Spiralia</taxon>
        <taxon>Gnathifera</taxon>
        <taxon>Rotifera</taxon>
        <taxon>Eurotatoria</taxon>
        <taxon>Bdelloidea</taxon>
        <taxon>Philodinida</taxon>
        <taxon>Philodinidae</taxon>
        <taxon>Rotaria</taxon>
    </lineage>
</organism>
<dbReference type="InterPro" id="IPR032675">
    <property type="entry name" value="LRR_dom_sf"/>
</dbReference>
<dbReference type="Proteomes" id="UP000681720">
    <property type="component" value="Unassembled WGS sequence"/>
</dbReference>